<feature type="compositionally biased region" description="Basic and acidic residues" evidence="6">
    <location>
        <begin position="118"/>
        <end position="130"/>
    </location>
</feature>
<dbReference type="GO" id="GO:0005789">
    <property type="term" value="C:endoplasmic reticulum membrane"/>
    <property type="evidence" value="ECO:0007669"/>
    <property type="project" value="InterPro"/>
</dbReference>
<keyword evidence="4" id="KW-0472">Membrane</keyword>
<protein>
    <recommendedName>
        <fullName evidence="9">Protein Asterix</fullName>
    </recommendedName>
</protein>
<dbReference type="PANTHER" id="PTHR46745">
    <property type="entry name" value="TSC22 DOMAIN FAMILY PROTEIN 1"/>
    <property type="match status" value="1"/>
</dbReference>
<dbReference type="PANTHER" id="PTHR46745:SF1">
    <property type="entry name" value="TSC22 DOMAIN FAMILY PROTEIN 1"/>
    <property type="match status" value="1"/>
</dbReference>
<keyword evidence="8" id="KW-1185">Reference proteome</keyword>
<dbReference type="AlphaFoldDB" id="A0AAV8WJV9"/>
<keyword evidence="3" id="KW-1133">Transmembrane helix</keyword>
<evidence type="ECO:0000256" key="5">
    <source>
        <dbReference type="SAM" id="Coils"/>
    </source>
</evidence>
<dbReference type="InterPro" id="IPR005351">
    <property type="entry name" value="ASTER"/>
</dbReference>
<feature type="coiled-coil region" evidence="5">
    <location>
        <begin position="474"/>
        <end position="508"/>
    </location>
</feature>
<dbReference type="Proteomes" id="UP001159042">
    <property type="component" value="Unassembled WGS sequence"/>
</dbReference>
<dbReference type="InterPro" id="IPR000580">
    <property type="entry name" value="TSC22/Bun"/>
</dbReference>
<dbReference type="GO" id="GO:0045048">
    <property type="term" value="P:protein insertion into ER membrane"/>
    <property type="evidence" value="ECO:0007669"/>
    <property type="project" value="InterPro"/>
</dbReference>
<proteinExistence type="predicted"/>
<feature type="compositionally biased region" description="Low complexity" evidence="6">
    <location>
        <begin position="513"/>
        <end position="537"/>
    </location>
</feature>
<comment type="caution">
    <text evidence="7">The sequence shown here is derived from an EMBL/GenBank/DDBJ whole genome shotgun (WGS) entry which is preliminary data.</text>
</comment>
<name>A0AAV8WJV9_9CUCU</name>
<dbReference type="Pfam" id="PF03669">
    <property type="entry name" value="ASTER"/>
    <property type="match status" value="1"/>
</dbReference>
<keyword evidence="5" id="KW-0175">Coiled coil</keyword>
<accession>A0AAV8WJV9</accession>
<evidence type="ECO:0000313" key="7">
    <source>
        <dbReference type="EMBL" id="KAJ8926066.1"/>
    </source>
</evidence>
<feature type="region of interest" description="Disordered" evidence="6">
    <location>
        <begin position="1"/>
        <end position="27"/>
    </location>
</feature>
<evidence type="ECO:0000256" key="3">
    <source>
        <dbReference type="ARBA" id="ARBA00022989"/>
    </source>
</evidence>
<evidence type="ECO:0000256" key="6">
    <source>
        <dbReference type="SAM" id="MobiDB-lite"/>
    </source>
</evidence>
<feature type="region of interest" description="Disordered" evidence="6">
    <location>
        <begin position="508"/>
        <end position="577"/>
    </location>
</feature>
<reference evidence="7 8" key="1">
    <citation type="journal article" date="2023" name="Insect Mol. Biol.">
        <title>Genome sequencing provides insights into the evolution of gene families encoding plant cell wall-degrading enzymes in longhorned beetles.</title>
        <authorList>
            <person name="Shin N.R."/>
            <person name="Okamura Y."/>
            <person name="Kirsch R."/>
            <person name="Pauchet Y."/>
        </authorList>
    </citation>
    <scope>NUCLEOTIDE SEQUENCE [LARGE SCALE GENOMIC DNA]</scope>
    <source>
        <strain evidence="7">EAD_L_NR</strain>
    </source>
</reference>
<dbReference type="EMBL" id="JANEYG010000001">
    <property type="protein sequence ID" value="KAJ8926066.1"/>
    <property type="molecule type" value="Genomic_DNA"/>
</dbReference>
<sequence>MNADPRRPEKVQRYVPKANNGSGQEDLTPDYMNILGQHQTTANVAEDKHSEQSVSVAEAACPLEEVQQVTGDELAATTNATNVIPTNPQYGVAIMSNDILTEALTVPTDTVTDTTAKPSEDGKELHSAPSRNDRFKVVKIASLEPFKRGRWKCMDYVDEAPPAGAVRVPQSAGSIQMTGGPYMQTQSLPQQQIQQMLMQSGFTNGTQFFQNVQPQMVQGQYFYPQVANMPNQALPQQVPTSMPAQYQQYFPVQNAAGFTMAQAPYPNVQYVPLQNQNSAFVPTSQTVQIPANFQQSQTYAGQPNVSQSNVVQPLVNGHSFTEQQGTGSLPTQTAKSVILNSNVAQPQQNIQNHIPVQGAQSITLQQYQQTYQQPGPQTQNSNPAQPPVQQVVQSQTFDPNLPSNIYTNPQFPMNVNSLTALDNSDATAEAAEANTGGVDATSESADDLAKTNPVVNAIDNKIEQAMDLVKSHLMYTVREEVEVLKEKIAELMERIQQLETENNYLRSQIPKSQQAAPTSSTGAAAAAAQNPSPNYNAGSVATPQSGTPVANPSHNPIPGSQGHAMPAAEALPPMQQQ</sequence>
<gene>
    <name evidence="7" type="ORF">NQ315_009921</name>
</gene>
<feature type="region of interest" description="Disordered" evidence="6">
    <location>
        <begin position="426"/>
        <end position="447"/>
    </location>
</feature>
<feature type="compositionally biased region" description="Basic and acidic residues" evidence="6">
    <location>
        <begin position="1"/>
        <end position="12"/>
    </location>
</feature>
<dbReference type="GO" id="GO:0008284">
    <property type="term" value="P:positive regulation of cell population proliferation"/>
    <property type="evidence" value="ECO:0007669"/>
    <property type="project" value="TreeGrafter"/>
</dbReference>
<dbReference type="GO" id="GO:0005634">
    <property type="term" value="C:nucleus"/>
    <property type="evidence" value="ECO:0007669"/>
    <property type="project" value="TreeGrafter"/>
</dbReference>
<evidence type="ECO:0000256" key="2">
    <source>
        <dbReference type="ARBA" id="ARBA00022692"/>
    </source>
</evidence>
<feature type="compositionally biased region" description="Low complexity" evidence="6">
    <location>
        <begin position="426"/>
        <end position="437"/>
    </location>
</feature>
<dbReference type="GO" id="GO:0005829">
    <property type="term" value="C:cytosol"/>
    <property type="evidence" value="ECO:0007669"/>
    <property type="project" value="TreeGrafter"/>
</dbReference>
<dbReference type="SUPFAM" id="SSF58026">
    <property type="entry name" value="Delta-sleep-inducing peptide immunoreactive peptide"/>
    <property type="match status" value="1"/>
</dbReference>
<organism evidence="7 8">
    <name type="scientific">Exocentrus adspersus</name>
    <dbReference type="NCBI Taxonomy" id="1586481"/>
    <lineage>
        <taxon>Eukaryota</taxon>
        <taxon>Metazoa</taxon>
        <taxon>Ecdysozoa</taxon>
        <taxon>Arthropoda</taxon>
        <taxon>Hexapoda</taxon>
        <taxon>Insecta</taxon>
        <taxon>Pterygota</taxon>
        <taxon>Neoptera</taxon>
        <taxon>Endopterygota</taxon>
        <taxon>Coleoptera</taxon>
        <taxon>Polyphaga</taxon>
        <taxon>Cucujiformia</taxon>
        <taxon>Chrysomeloidea</taxon>
        <taxon>Cerambycidae</taxon>
        <taxon>Lamiinae</taxon>
        <taxon>Acanthocinini</taxon>
        <taxon>Exocentrus</taxon>
    </lineage>
</organism>
<evidence type="ECO:0000256" key="4">
    <source>
        <dbReference type="ARBA" id="ARBA00023136"/>
    </source>
</evidence>
<evidence type="ECO:0008006" key="9">
    <source>
        <dbReference type="Google" id="ProtNLM"/>
    </source>
</evidence>
<feature type="compositionally biased region" description="Polar residues" evidence="6">
    <location>
        <begin position="539"/>
        <end position="554"/>
    </location>
</feature>
<dbReference type="GO" id="GO:0006357">
    <property type="term" value="P:regulation of transcription by RNA polymerase II"/>
    <property type="evidence" value="ECO:0007669"/>
    <property type="project" value="InterPro"/>
</dbReference>
<dbReference type="CDD" id="cd21936">
    <property type="entry name" value="ZIP_TSC22D"/>
    <property type="match status" value="1"/>
</dbReference>
<dbReference type="GO" id="GO:0043066">
    <property type="term" value="P:negative regulation of apoptotic process"/>
    <property type="evidence" value="ECO:0007669"/>
    <property type="project" value="TreeGrafter"/>
</dbReference>
<dbReference type="Gene3D" id="1.20.5.490">
    <property type="entry name" value="Single helix bin"/>
    <property type="match status" value="1"/>
</dbReference>
<feature type="region of interest" description="Disordered" evidence="6">
    <location>
        <begin position="111"/>
        <end position="130"/>
    </location>
</feature>
<dbReference type="GO" id="GO:0044183">
    <property type="term" value="F:protein folding chaperone"/>
    <property type="evidence" value="ECO:0007669"/>
    <property type="project" value="InterPro"/>
</dbReference>
<comment type="subcellular location">
    <subcellularLocation>
        <location evidence="1">Membrane</location>
    </subcellularLocation>
</comment>
<dbReference type="Pfam" id="PF01166">
    <property type="entry name" value="TSC22"/>
    <property type="match status" value="1"/>
</dbReference>
<evidence type="ECO:0000313" key="8">
    <source>
        <dbReference type="Proteomes" id="UP001159042"/>
    </source>
</evidence>
<feature type="region of interest" description="Disordered" evidence="6">
    <location>
        <begin position="368"/>
        <end position="389"/>
    </location>
</feature>
<evidence type="ECO:0000256" key="1">
    <source>
        <dbReference type="ARBA" id="ARBA00004370"/>
    </source>
</evidence>
<keyword evidence="2" id="KW-0812">Transmembrane</keyword>